<keyword evidence="4" id="KW-0238">DNA-binding</keyword>
<organism evidence="4">
    <name type="scientific">Roseihalotalea indica</name>
    <dbReference type="NCBI Taxonomy" id="2867963"/>
    <lineage>
        <taxon>Bacteria</taxon>
        <taxon>Pseudomonadati</taxon>
        <taxon>Bacteroidota</taxon>
        <taxon>Cytophagia</taxon>
        <taxon>Cytophagales</taxon>
        <taxon>Catalimonadaceae</taxon>
        <taxon>Roseihalotalea</taxon>
    </lineage>
</organism>
<dbReference type="PANTHER" id="PTHR37299:SF1">
    <property type="entry name" value="STAGE 0 SPORULATION PROTEIN A HOMOLOG"/>
    <property type="match status" value="1"/>
</dbReference>
<keyword evidence="1" id="KW-0597">Phosphoprotein</keyword>
<dbReference type="Pfam" id="PF04397">
    <property type="entry name" value="LytTR"/>
    <property type="match status" value="1"/>
</dbReference>
<protein>
    <submittedName>
        <fullName evidence="4">LytTR family DNA-binding domain-containing protein</fullName>
    </submittedName>
</protein>
<dbReference type="InterPro" id="IPR007492">
    <property type="entry name" value="LytTR_DNA-bd_dom"/>
</dbReference>
<dbReference type="PANTHER" id="PTHR37299">
    <property type="entry name" value="TRANSCRIPTIONAL REGULATOR-RELATED"/>
    <property type="match status" value="1"/>
</dbReference>
<dbReference type="Gene3D" id="2.40.50.1020">
    <property type="entry name" value="LytTr DNA-binding domain"/>
    <property type="match status" value="1"/>
</dbReference>
<dbReference type="PROSITE" id="PS50110">
    <property type="entry name" value="RESPONSE_REGULATORY"/>
    <property type="match status" value="1"/>
</dbReference>
<sequence>MISTIALDDETPALKVIENFCHKIDFIDLHKTFTSTSQAKDHLNNYPVDLIFLDINMPAISGIDFHQIIPPETMVIFTTAYSEYAVEGFNLKAVDYLLKPFTLDRFAQAVEKAKDLYQFTQSKTEQRYLFIRADYSLIKIDTEAVLYVEAMEDYLRIRLKGQKPVVARMTMKAMEEKLPAADFARVHRSYIVNIRKIEQLRGRIVTIDGKELPVSKGYLDNLKQSLRS</sequence>
<feature type="modified residue" description="4-aspartylphosphate" evidence="1">
    <location>
        <position position="54"/>
    </location>
</feature>
<dbReference type="InterPro" id="IPR001789">
    <property type="entry name" value="Sig_transdc_resp-reg_receiver"/>
</dbReference>
<reference evidence="4" key="1">
    <citation type="journal article" date="2023" name="Comput. Struct. Biotechnol. J.">
        <title>Discovery of a novel marine Bacteroidetes with a rich repertoire of carbohydrate-active enzymes.</title>
        <authorList>
            <person name="Chen B."/>
            <person name="Liu G."/>
            <person name="Chen Q."/>
            <person name="Wang H."/>
            <person name="Liu L."/>
            <person name="Tang K."/>
        </authorList>
    </citation>
    <scope>NUCLEOTIDE SEQUENCE</scope>
    <source>
        <strain evidence="4">TK19036</strain>
    </source>
</reference>
<dbReference type="EMBL" id="CP120682">
    <property type="protein sequence ID" value="WKN35736.1"/>
    <property type="molecule type" value="Genomic_DNA"/>
</dbReference>
<dbReference type="GO" id="GO:0003677">
    <property type="term" value="F:DNA binding"/>
    <property type="evidence" value="ECO:0007669"/>
    <property type="project" value="UniProtKB-KW"/>
</dbReference>
<gene>
    <name evidence="4" type="ORF">K4G66_25545</name>
</gene>
<dbReference type="GO" id="GO:0000156">
    <property type="term" value="F:phosphorelay response regulator activity"/>
    <property type="evidence" value="ECO:0007669"/>
    <property type="project" value="InterPro"/>
</dbReference>
<dbReference type="SMART" id="SM00448">
    <property type="entry name" value="REC"/>
    <property type="match status" value="1"/>
</dbReference>
<dbReference type="InterPro" id="IPR046947">
    <property type="entry name" value="LytR-like"/>
</dbReference>
<feature type="domain" description="Response regulatory" evidence="2">
    <location>
        <begin position="3"/>
        <end position="114"/>
    </location>
</feature>
<dbReference type="Pfam" id="PF00072">
    <property type="entry name" value="Response_reg"/>
    <property type="match status" value="1"/>
</dbReference>
<reference evidence="4" key="2">
    <citation type="journal article" date="2024" name="Antonie Van Leeuwenhoek">
        <title>Roseihalotalea indica gen. nov., sp. nov., a halophilic Bacteroidetes from mesopelagic Southwest Indian Ocean with higher carbohydrate metabolic potential.</title>
        <authorList>
            <person name="Chen B."/>
            <person name="Zhang M."/>
            <person name="Lin D."/>
            <person name="Ye J."/>
            <person name="Tang K."/>
        </authorList>
    </citation>
    <scope>NUCLEOTIDE SEQUENCE</scope>
    <source>
        <strain evidence="4">TK19036</strain>
    </source>
</reference>
<dbReference type="AlphaFoldDB" id="A0AA49GL37"/>
<dbReference type="SUPFAM" id="SSF52172">
    <property type="entry name" value="CheY-like"/>
    <property type="match status" value="1"/>
</dbReference>
<feature type="domain" description="HTH LytTR-type" evidence="3">
    <location>
        <begin position="136"/>
        <end position="228"/>
    </location>
</feature>
<evidence type="ECO:0000259" key="2">
    <source>
        <dbReference type="PROSITE" id="PS50110"/>
    </source>
</evidence>
<dbReference type="InterPro" id="IPR011006">
    <property type="entry name" value="CheY-like_superfamily"/>
</dbReference>
<evidence type="ECO:0000259" key="3">
    <source>
        <dbReference type="PROSITE" id="PS50930"/>
    </source>
</evidence>
<evidence type="ECO:0000313" key="4">
    <source>
        <dbReference type="EMBL" id="WKN35736.1"/>
    </source>
</evidence>
<dbReference type="SMART" id="SM00850">
    <property type="entry name" value="LytTR"/>
    <property type="match status" value="1"/>
</dbReference>
<dbReference type="Gene3D" id="3.40.50.2300">
    <property type="match status" value="1"/>
</dbReference>
<proteinExistence type="predicted"/>
<evidence type="ECO:0000256" key="1">
    <source>
        <dbReference type="PROSITE-ProRule" id="PRU00169"/>
    </source>
</evidence>
<accession>A0AA49GL37</accession>
<dbReference type="PROSITE" id="PS50930">
    <property type="entry name" value="HTH_LYTTR"/>
    <property type="match status" value="1"/>
</dbReference>
<name>A0AA49GL37_9BACT</name>